<proteinExistence type="predicted"/>
<evidence type="ECO:0000313" key="2">
    <source>
        <dbReference type="Proteomes" id="UP000789702"/>
    </source>
</evidence>
<keyword evidence="2" id="KW-1185">Reference proteome</keyword>
<dbReference type="Proteomes" id="UP000789702">
    <property type="component" value="Unassembled WGS sequence"/>
</dbReference>
<name>A0ACA9Q7Z8_9GLOM</name>
<accession>A0ACA9Q7Z8</accession>
<comment type="caution">
    <text evidence="1">The sequence shown here is derived from an EMBL/GenBank/DDBJ whole genome shotgun (WGS) entry which is preliminary data.</text>
</comment>
<protein>
    <submittedName>
        <fullName evidence="1">464_t:CDS:1</fullName>
    </submittedName>
</protein>
<evidence type="ECO:0000313" key="1">
    <source>
        <dbReference type="EMBL" id="CAG8739653.1"/>
    </source>
</evidence>
<sequence length="288" mass="30267">RSPIVVNNATGRLYVQVYGTSVALEFDGIPCFGAKNASPCTSDHIIDSGNTYNQKIAQTIGGALIKYGYFSLIESLGGYAILTIQTGPNDPYLACVMTKIADDDNIADSFATPSATTAYTATSVALGVVCLALAAGGVVTVATAGKGGSADVHPGHHYYSEHWSHHNPEHSYHHHPDHLSHNHLEHSSHHPNTNQLDHHHDTEQLDSHPKDIRHFDNAPPGGKEIHQGGDMSIQINGHSAGNVDTAIDPHQGGGGNGVSGVHDAAKGDIGGKETDVVDYQVAGGSPPH</sequence>
<dbReference type="EMBL" id="CAJVPU010040606">
    <property type="protein sequence ID" value="CAG8739653.1"/>
    <property type="molecule type" value="Genomic_DNA"/>
</dbReference>
<organism evidence="1 2">
    <name type="scientific">Dentiscutata heterogama</name>
    <dbReference type="NCBI Taxonomy" id="1316150"/>
    <lineage>
        <taxon>Eukaryota</taxon>
        <taxon>Fungi</taxon>
        <taxon>Fungi incertae sedis</taxon>
        <taxon>Mucoromycota</taxon>
        <taxon>Glomeromycotina</taxon>
        <taxon>Glomeromycetes</taxon>
        <taxon>Diversisporales</taxon>
        <taxon>Gigasporaceae</taxon>
        <taxon>Dentiscutata</taxon>
    </lineage>
</organism>
<gene>
    <name evidence="1" type="ORF">DHETER_LOCUS13968</name>
</gene>
<reference evidence="1" key="1">
    <citation type="submission" date="2021-06" db="EMBL/GenBank/DDBJ databases">
        <authorList>
            <person name="Kallberg Y."/>
            <person name="Tangrot J."/>
            <person name="Rosling A."/>
        </authorList>
    </citation>
    <scope>NUCLEOTIDE SEQUENCE</scope>
    <source>
        <strain evidence="1">IL203A</strain>
    </source>
</reference>
<feature type="non-terminal residue" evidence="1">
    <location>
        <position position="288"/>
    </location>
</feature>
<feature type="non-terminal residue" evidence="1">
    <location>
        <position position="1"/>
    </location>
</feature>